<evidence type="ECO:0000256" key="1">
    <source>
        <dbReference type="SAM" id="Phobius"/>
    </source>
</evidence>
<keyword evidence="1" id="KW-0812">Transmembrane</keyword>
<feature type="transmembrane region" description="Helical" evidence="1">
    <location>
        <begin position="6"/>
        <end position="24"/>
    </location>
</feature>
<evidence type="ECO:0000313" key="2">
    <source>
        <dbReference type="EMBL" id="KAF6205150.1"/>
    </source>
</evidence>
<sequence length="72" mass="8319">MFTSATLSVFFFAIALTTLWVIHYNRIHETARSGLNSENKTRNGVELQFLWLSHQLWACKPVQDAGATHFFF</sequence>
<keyword evidence="1" id="KW-1133">Transmembrane helix</keyword>
<organism evidence="2 3">
    <name type="scientific">Apolygus lucorum</name>
    <name type="common">Small green plant bug</name>
    <name type="synonym">Lygocoris lucorum</name>
    <dbReference type="NCBI Taxonomy" id="248454"/>
    <lineage>
        <taxon>Eukaryota</taxon>
        <taxon>Metazoa</taxon>
        <taxon>Ecdysozoa</taxon>
        <taxon>Arthropoda</taxon>
        <taxon>Hexapoda</taxon>
        <taxon>Insecta</taxon>
        <taxon>Pterygota</taxon>
        <taxon>Neoptera</taxon>
        <taxon>Paraneoptera</taxon>
        <taxon>Hemiptera</taxon>
        <taxon>Heteroptera</taxon>
        <taxon>Panheteroptera</taxon>
        <taxon>Cimicomorpha</taxon>
        <taxon>Miridae</taxon>
        <taxon>Mirini</taxon>
        <taxon>Apolygus</taxon>
    </lineage>
</organism>
<dbReference type="AlphaFoldDB" id="A0A8S9X7T1"/>
<comment type="caution">
    <text evidence="2">The sequence shown here is derived from an EMBL/GenBank/DDBJ whole genome shotgun (WGS) entry which is preliminary data.</text>
</comment>
<keyword evidence="1" id="KW-0472">Membrane</keyword>
<keyword evidence="3" id="KW-1185">Reference proteome</keyword>
<dbReference type="Proteomes" id="UP000466442">
    <property type="component" value="Linkage Group LG9"/>
</dbReference>
<name>A0A8S9X7T1_APOLU</name>
<gene>
    <name evidence="2" type="ORF">GE061_019317</name>
</gene>
<dbReference type="EMBL" id="WIXP02000009">
    <property type="protein sequence ID" value="KAF6205150.1"/>
    <property type="molecule type" value="Genomic_DNA"/>
</dbReference>
<evidence type="ECO:0000313" key="3">
    <source>
        <dbReference type="Proteomes" id="UP000466442"/>
    </source>
</evidence>
<reference evidence="2" key="1">
    <citation type="journal article" date="2021" name="Mol. Ecol. Resour.">
        <title>Apolygus lucorum genome provides insights into omnivorousness and mesophyll feeding.</title>
        <authorList>
            <person name="Liu Y."/>
            <person name="Liu H."/>
            <person name="Wang H."/>
            <person name="Huang T."/>
            <person name="Liu B."/>
            <person name="Yang B."/>
            <person name="Yin L."/>
            <person name="Li B."/>
            <person name="Zhang Y."/>
            <person name="Zhang S."/>
            <person name="Jiang F."/>
            <person name="Zhang X."/>
            <person name="Ren Y."/>
            <person name="Wang B."/>
            <person name="Wang S."/>
            <person name="Lu Y."/>
            <person name="Wu K."/>
            <person name="Fan W."/>
            <person name="Wang G."/>
        </authorList>
    </citation>
    <scope>NUCLEOTIDE SEQUENCE</scope>
    <source>
        <strain evidence="2">12Hb</strain>
    </source>
</reference>
<protein>
    <submittedName>
        <fullName evidence="2">Uncharacterized protein</fullName>
    </submittedName>
</protein>
<proteinExistence type="predicted"/>
<accession>A0A8S9X7T1</accession>